<accession>A0A8K0S2V0</accession>
<evidence type="ECO:0000313" key="1">
    <source>
        <dbReference type="EMBL" id="KAH7251349.1"/>
    </source>
</evidence>
<dbReference type="AlphaFoldDB" id="A0A8K0S2V0"/>
<protein>
    <submittedName>
        <fullName evidence="1">Uncharacterized protein</fullName>
    </submittedName>
</protein>
<keyword evidence="2" id="KW-1185">Reference proteome</keyword>
<reference evidence="1" key="1">
    <citation type="journal article" date="2021" name="Nat. Commun.">
        <title>Genetic determinants of endophytism in the Arabidopsis root mycobiome.</title>
        <authorList>
            <person name="Mesny F."/>
            <person name="Miyauchi S."/>
            <person name="Thiergart T."/>
            <person name="Pickel B."/>
            <person name="Atanasova L."/>
            <person name="Karlsson M."/>
            <person name="Huettel B."/>
            <person name="Barry K.W."/>
            <person name="Haridas S."/>
            <person name="Chen C."/>
            <person name="Bauer D."/>
            <person name="Andreopoulos W."/>
            <person name="Pangilinan J."/>
            <person name="LaButti K."/>
            <person name="Riley R."/>
            <person name="Lipzen A."/>
            <person name="Clum A."/>
            <person name="Drula E."/>
            <person name="Henrissat B."/>
            <person name="Kohler A."/>
            <person name="Grigoriev I.V."/>
            <person name="Martin F.M."/>
            <person name="Hacquard S."/>
        </authorList>
    </citation>
    <scope>NUCLEOTIDE SEQUENCE</scope>
    <source>
        <strain evidence="1">MPI-SDFR-AT-0068</strain>
    </source>
</reference>
<dbReference type="Proteomes" id="UP000813427">
    <property type="component" value="Unassembled WGS sequence"/>
</dbReference>
<sequence>MTMSQLQPGLWVDDKRSSVFSWGGQGSYGNVSTVSDHHLWVLNKDGYGKGSWFTQDPPNSVFRSSYRTVRGASATCHGVGYYLGGYAESNTDDRITEGSRVFDGLLTYNMSTQKWTNESIEALGYATWSGTATCIP</sequence>
<comment type="caution">
    <text evidence="1">The sequence shown here is derived from an EMBL/GenBank/DDBJ whole genome shotgun (WGS) entry which is preliminary data.</text>
</comment>
<organism evidence="1 2">
    <name type="scientific">Fusarium tricinctum</name>
    <dbReference type="NCBI Taxonomy" id="61284"/>
    <lineage>
        <taxon>Eukaryota</taxon>
        <taxon>Fungi</taxon>
        <taxon>Dikarya</taxon>
        <taxon>Ascomycota</taxon>
        <taxon>Pezizomycotina</taxon>
        <taxon>Sordariomycetes</taxon>
        <taxon>Hypocreomycetidae</taxon>
        <taxon>Hypocreales</taxon>
        <taxon>Nectriaceae</taxon>
        <taxon>Fusarium</taxon>
        <taxon>Fusarium tricinctum species complex</taxon>
    </lineage>
</organism>
<dbReference type="EMBL" id="JAGPXF010000003">
    <property type="protein sequence ID" value="KAH7251349.1"/>
    <property type="molecule type" value="Genomic_DNA"/>
</dbReference>
<name>A0A8K0S2V0_9HYPO</name>
<dbReference type="OrthoDB" id="540004at2759"/>
<gene>
    <name evidence="1" type="ORF">BKA59DRAFT_452591</name>
</gene>
<evidence type="ECO:0000313" key="2">
    <source>
        <dbReference type="Proteomes" id="UP000813427"/>
    </source>
</evidence>
<proteinExistence type="predicted"/>